<dbReference type="EMBL" id="CM001440">
    <property type="protein sequence ID" value="EHR61687.1"/>
    <property type="molecule type" value="Genomic_DNA"/>
</dbReference>
<dbReference type="NCBIfam" id="NF005308">
    <property type="entry name" value="PRK06840.1"/>
    <property type="match status" value="1"/>
</dbReference>
<dbReference type="GO" id="GO:0006633">
    <property type="term" value="P:fatty acid biosynthetic process"/>
    <property type="evidence" value="ECO:0007669"/>
    <property type="project" value="InterPro"/>
</dbReference>
<evidence type="ECO:0000256" key="2">
    <source>
        <dbReference type="ARBA" id="ARBA00023315"/>
    </source>
</evidence>
<evidence type="ECO:0000256" key="1">
    <source>
        <dbReference type="ARBA" id="ARBA00022679"/>
    </source>
</evidence>
<evidence type="ECO:0000313" key="5">
    <source>
        <dbReference type="EMBL" id="EHR61687.1"/>
    </source>
</evidence>
<dbReference type="OrthoDB" id="6637632at2"/>
<dbReference type="SUPFAM" id="SSF53901">
    <property type="entry name" value="Thiolase-like"/>
    <property type="match status" value="1"/>
</dbReference>
<evidence type="ECO:0000259" key="4">
    <source>
        <dbReference type="Pfam" id="PF08545"/>
    </source>
</evidence>
<dbReference type="Pfam" id="PF08541">
    <property type="entry name" value="ACP_syn_III_C"/>
    <property type="match status" value="1"/>
</dbReference>
<keyword evidence="1" id="KW-0808">Transferase</keyword>
<sequence>MGTHVAILGTGGYLPRRRQSASELAELVGMRESTITGKFGLNGKHLAAENEHVSDLATAAGERALAAAGVDPGDIGAVVYFGSTFKDYAVWQAAPKIAHNLGCTRAFALELDYVSCGGPVAMRVCRNMLLAEPDIGPVLAVGASRESALIEHSDRWSQFLFTYGDGAAGAVLAPVDEPPEVEVLGSHMITDGRFADDAMVPAGGTVEPVSHESVDAKRHVLRVENPSSMAGLLLITLNQLTAAARGAATRSGLTLDDIDFVCTSHVKRTAHKALLDALGVDVARSVYLDDTGHMTGVDTLFALDRAAREGRLDPGDHVLLVASGTGCTWAATMVRWGRRP</sequence>
<gene>
    <name evidence="5" type="ORF">SaccyDRAFT_2841</name>
</gene>
<dbReference type="GO" id="GO:0004315">
    <property type="term" value="F:3-oxoacyl-[acyl-carrier-protein] synthase activity"/>
    <property type="evidence" value="ECO:0007669"/>
    <property type="project" value="InterPro"/>
</dbReference>
<feature type="domain" description="Beta-ketoacyl-[acyl-carrier-protein] synthase III N-terminal" evidence="4">
    <location>
        <begin position="117"/>
        <end position="192"/>
    </location>
</feature>
<dbReference type="AlphaFoldDB" id="H5XHK7"/>
<keyword evidence="6" id="KW-1185">Reference proteome</keyword>
<dbReference type="Gene3D" id="3.40.47.10">
    <property type="match status" value="1"/>
</dbReference>
<dbReference type="InterPro" id="IPR013751">
    <property type="entry name" value="ACP_syn_III_N"/>
</dbReference>
<evidence type="ECO:0000313" key="6">
    <source>
        <dbReference type="Proteomes" id="UP000002791"/>
    </source>
</evidence>
<evidence type="ECO:0000259" key="3">
    <source>
        <dbReference type="Pfam" id="PF08541"/>
    </source>
</evidence>
<dbReference type="InterPro" id="IPR016039">
    <property type="entry name" value="Thiolase-like"/>
</dbReference>
<dbReference type="PANTHER" id="PTHR34069">
    <property type="entry name" value="3-OXOACYL-[ACYL-CARRIER-PROTEIN] SYNTHASE 3"/>
    <property type="match status" value="1"/>
</dbReference>
<dbReference type="Pfam" id="PF08545">
    <property type="entry name" value="ACP_syn_III"/>
    <property type="match status" value="1"/>
</dbReference>
<dbReference type="eggNOG" id="COG0332">
    <property type="taxonomic scope" value="Bacteria"/>
</dbReference>
<organism evidence="5 6">
    <name type="scientific">Saccharomonospora cyanea NA-134</name>
    <dbReference type="NCBI Taxonomy" id="882082"/>
    <lineage>
        <taxon>Bacteria</taxon>
        <taxon>Bacillati</taxon>
        <taxon>Actinomycetota</taxon>
        <taxon>Actinomycetes</taxon>
        <taxon>Pseudonocardiales</taxon>
        <taxon>Pseudonocardiaceae</taxon>
        <taxon>Saccharomonospora</taxon>
    </lineage>
</organism>
<dbReference type="RefSeq" id="WP_005457009.1">
    <property type="nucleotide sequence ID" value="NZ_CM001440.1"/>
</dbReference>
<dbReference type="InterPro" id="IPR013747">
    <property type="entry name" value="ACP_syn_III_C"/>
</dbReference>
<dbReference type="Proteomes" id="UP000002791">
    <property type="component" value="Chromosome"/>
</dbReference>
<name>H5XHK7_9PSEU</name>
<dbReference type="HOGENOM" id="CLU_039592_2_1_11"/>
<reference evidence="5 6" key="1">
    <citation type="submission" date="2011-11" db="EMBL/GenBank/DDBJ databases">
        <title>The Noncontiguous Finished sequence of Saccharomonospora cyanea NA-134.</title>
        <authorList>
            <consortium name="US DOE Joint Genome Institute"/>
            <person name="Lucas S."/>
            <person name="Han J."/>
            <person name="Lapidus A."/>
            <person name="Cheng J.-F."/>
            <person name="Goodwin L."/>
            <person name="Pitluck S."/>
            <person name="Peters L."/>
            <person name="Ovchinnikova G."/>
            <person name="Lu M."/>
            <person name="Detter J.C."/>
            <person name="Han C."/>
            <person name="Tapia R."/>
            <person name="Land M."/>
            <person name="Hauser L."/>
            <person name="Kyrpides N."/>
            <person name="Ivanova N."/>
            <person name="Pagani I."/>
            <person name="Brambilla E.-M."/>
            <person name="Klenk H.-P."/>
            <person name="Woyke T."/>
        </authorList>
    </citation>
    <scope>NUCLEOTIDE SEQUENCE [LARGE SCALE GENOMIC DNA]</scope>
    <source>
        <strain evidence="5 6">NA-134</strain>
    </source>
</reference>
<protein>
    <submittedName>
        <fullName evidence="5">3-oxoacyl-(Acyl-carrier-protein) synthase III</fullName>
    </submittedName>
</protein>
<feature type="domain" description="Beta-ketoacyl-[acyl-carrier-protein] synthase III C-terminal" evidence="3">
    <location>
        <begin position="250"/>
        <end position="336"/>
    </location>
</feature>
<accession>H5XHK7</accession>
<dbReference type="PANTHER" id="PTHR34069:SF3">
    <property type="entry name" value="ACYL-COA:ACYL-COA ALKYLTRANSFERASE"/>
    <property type="match status" value="1"/>
</dbReference>
<proteinExistence type="predicted"/>
<dbReference type="STRING" id="882082.SaccyDRAFT_2841"/>
<dbReference type="GO" id="GO:0044550">
    <property type="term" value="P:secondary metabolite biosynthetic process"/>
    <property type="evidence" value="ECO:0007669"/>
    <property type="project" value="TreeGrafter"/>
</dbReference>
<keyword evidence="2" id="KW-0012">Acyltransferase</keyword>